<evidence type="ECO:0000256" key="1">
    <source>
        <dbReference type="SAM" id="MobiDB-lite"/>
    </source>
</evidence>
<organism evidence="2">
    <name type="scientific">Nocardia farcinica</name>
    <dbReference type="NCBI Taxonomy" id="37329"/>
    <lineage>
        <taxon>Bacteria</taxon>
        <taxon>Bacillati</taxon>
        <taxon>Actinomycetota</taxon>
        <taxon>Actinomycetes</taxon>
        <taxon>Mycobacteriales</taxon>
        <taxon>Nocardiaceae</taxon>
        <taxon>Nocardia</taxon>
    </lineage>
</organism>
<dbReference type="EMBL" id="CAACYE010000005">
    <property type="protein sequence ID" value="VFA81636.1"/>
    <property type="molecule type" value="Genomic_DNA"/>
</dbReference>
<dbReference type="EMBL" id="CAACYE010000005">
    <property type="protein sequence ID" value="VFA81516.1"/>
    <property type="molecule type" value="Genomic_DNA"/>
</dbReference>
<accession>A0A449G6Y7</accession>
<evidence type="ECO:0000313" key="3">
    <source>
        <dbReference type="EMBL" id="VFA81636.1"/>
    </source>
</evidence>
<sequence>MADLPPLKYGKVVGRFLANIADGPDIDDVPEFRALSGTVTFTAAPEKILVYGSEPPATVVQLPDHYVASLDEFGHLTWRDQRGIRLISPDAETNPSGWTWRVSFQLDYEGSPVAIAPYSIEVPPYTPGPDPENPDEGSTGLVDLTLVSPVPGSEGDAVVRGLSVVDVQLVGDALVFVLDNGDELDPVVVPQIQAAEDAKQAAVLAQQAAEDAQADAEAAVNSFSLSVGDVTTVPNGSPATASVLGGPPGWTLNLGLPEGPEGPAGSNDWSEITGKPATFPPTIGPGPTEAVAGDDPRLTDARTPTAHSHPASQISDSSAVGRAVLTATDAAAARSALGAVSSSDPRLSDPRTPTAGTVPYDVHYIAFGKSSTCAVGLGDMPFGLKMQRAVTFSKVAYRCNTAGAAGDLVVELRKNGTTIAGSSATIPAASQVAGGTATGTFAFAEGDVLTVYVTAVGTTPGTGLIAELKGLA</sequence>
<dbReference type="AlphaFoldDB" id="A0A449G6Y7"/>
<evidence type="ECO:0000313" key="2">
    <source>
        <dbReference type="EMBL" id="VFA81516.1"/>
    </source>
</evidence>
<feature type="region of interest" description="Disordered" evidence="1">
    <location>
        <begin position="278"/>
        <end position="317"/>
    </location>
</feature>
<gene>
    <name evidence="2" type="ORF">NCTC1935_00143</name>
    <name evidence="3" type="ORF">NCTC1935_00203</name>
</gene>
<reference evidence="2" key="1">
    <citation type="submission" date="2019-02" db="EMBL/GenBank/DDBJ databases">
        <authorList>
            <consortium name="Pathogen Informatics"/>
        </authorList>
    </citation>
    <scope>NUCLEOTIDE SEQUENCE</scope>
    <source>
        <strain evidence="2">3012STDY6733949</strain>
    </source>
</reference>
<name>A0A449G6Y7_NOCFR</name>
<protein>
    <submittedName>
        <fullName evidence="2">Uncharacterized protein</fullName>
    </submittedName>
</protein>
<proteinExistence type="predicted"/>
<dbReference type="RefSeq" id="WP_137354356.1">
    <property type="nucleotide sequence ID" value="NZ_CAACYE020000001.1"/>
</dbReference>